<organism evidence="4 5">
    <name type="scientific">Echria macrotheca</name>
    <dbReference type="NCBI Taxonomy" id="438768"/>
    <lineage>
        <taxon>Eukaryota</taxon>
        <taxon>Fungi</taxon>
        <taxon>Dikarya</taxon>
        <taxon>Ascomycota</taxon>
        <taxon>Pezizomycotina</taxon>
        <taxon>Sordariomycetes</taxon>
        <taxon>Sordariomycetidae</taxon>
        <taxon>Sordariales</taxon>
        <taxon>Schizotheciaceae</taxon>
        <taxon>Echria</taxon>
    </lineage>
</organism>
<gene>
    <name evidence="4" type="ORF">QBC47DRAFT_404397</name>
</gene>
<accession>A0AAJ0BA87</accession>
<dbReference type="PANTHER" id="PTHR35470:SF6">
    <property type="entry name" value="PROTEIN CYSTEINE-RICH TRANSMEMBRANE MODULE 2"/>
    <property type="match status" value="1"/>
</dbReference>
<dbReference type="InterPro" id="IPR051671">
    <property type="entry name" value="CYSTM1_HM_Tolerance"/>
</dbReference>
<name>A0AAJ0BA87_9PEZI</name>
<sequence>MSQPYPPQQGGYYPPPGPQGYPPPQGYAPQGYPPQGYPPPTQQMNYQPQPQKEEKSHGCLYSCIAAMCCCWLCGETCECCLECLDCCF</sequence>
<dbReference type="Pfam" id="PF02162">
    <property type="entry name" value="XYPPX"/>
    <property type="match status" value="1"/>
</dbReference>
<dbReference type="EMBL" id="MU839838">
    <property type="protein sequence ID" value="KAK1753037.1"/>
    <property type="molecule type" value="Genomic_DNA"/>
</dbReference>
<feature type="region of interest" description="Disordered" evidence="3">
    <location>
        <begin position="1"/>
        <end position="49"/>
    </location>
</feature>
<reference evidence="4" key="1">
    <citation type="submission" date="2023-06" db="EMBL/GenBank/DDBJ databases">
        <title>Genome-scale phylogeny and comparative genomics of the fungal order Sordariales.</title>
        <authorList>
            <consortium name="Lawrence Berkeley National Laboratory"/>
            <person name="Hensen N."/>
            <person name="Bonometti L."/>
            <person name="Westerberg I."/>
            <person name="Brannstrom I.O."/>
            <person name="Guillou S."/>
            <person name="Cros-Aarteil S."/>
            <person name="Calhoun S."/>
            <person name="Haridas S."/>
            <person name="Kuo A."/>
            <person name="Mondo S."/>
            <person name="Pangilinan J."/>
            <person name="Riley R."/>
            <person name="Labutti K."/>
            <person name="Andreopoulos B."/>
            <person name="Lipzen A."/>
            <person name="Chen C."/>
            <person name="Yanf M."/>
            <person name="Daum C."/>
            <person name="Ng V."/>
            <person name="Clum A."/>
            <person name="Steindorff A."/>
            <person name="Ohm R."/>
            <person name="Martin F."/>
            <person name="Silar P."/>
            <person name="Natvig D."/>
            <person name="Lalanne C."/>
            <person name="Gautier V."/>
            <person name="Ament-Velasquez S.L."/>
            <person name="Kruys A."/>
            <person name="Hutchinson M.I."/>
            <person name="Powell A.J."/>
            <person name="Barry K."/>
            <person name="Miller A.N."/>
            <person name="Grigoriev I.V."/>
            <person name="Debuchy R."/>
            <person name="Gladieux P."/>
            <person name="Thoren M.H."/>
            <person name="Johannesson H."/>
        </authorList>
    </citation>
    <scope>NUCLEOTIDE SEQUENCE</scope>
    <source>
        <strain evidence="4">PSN4</strain>
    </source>
</reference>
<proteinExistence type="predicted"/>
<comment type="caution">
    <text evidence="4">The sequence shown here is derived from an EMBL/GenBank/DDBJ whole genome shotgun (WGS) entry which is preliminary data.</text>
</comment>
<keyword evidence="5" id="KW-1185">Reference proteome</keyword>
<dbReference type="PANTHER" id="PTHR35470">
    <property type="entry name" value="CADMIUM TOLERANT 3"/>
    <property type="match status" value="1"/>
</dbReference>
<protein>
    <recommendedName>
        <fullName evidence="1">Rhodopsin</fullName>
    </recommendedName>
</protein>
<evidence type="ECO:0000256" key="2">
    <source>
        <dbReference type="ARBA" id="ARBA00043946"/>
    </source>
</evidence>
<evidence type="ECO:0000256" key="1">
    <source>
        <dbReference type="ARBA" id="ARBA00013487"/>
    </source>
</evidence>
<dbReference type="InterPro" id="IPR006031">
    <property type="entry name" value="XYPPX"/>
</dbReference>
<evidence type="ECO:0000256" key="3">
    <source>
        <dbReference type="SAM" id="MobiDB-lite"/>
    </source>
</evidence>
<comment type="subcellular location">
    <subcellularLocation>
        <location evidence="2">Cell projection</location>
        <location evidence="2">Rhabdomere membrane</location>
        <topology evidence="2">Multi-pass membrane protein</topology>
    </subcellularLocation>
</comment>
<feature type="compositionally biased region" description="Pro residues" evidence="3">
    <location>
        <begin position="1"/>
        <end position="41"/>
    </location>
</feature>
<evidence type="ECO:0000313" key="4">
    <source>
        <dbReference type="EMBL" id="KAK1753037.1"/>
    </source>
</evidence>
<evidence type="ECO:0000313" key="5">
    <source>
        <dbReference type="Proteomes" id="UP001239445"/>
    </source>
</evidence>
<dbReference type="AlphaFoldDB" id="A0AAJ0BA87"/>
<dbReference type="Proteomes" id="UP001239445">
    <property type="component" value="Unassembled WGS sequence"/>
</dbReference>